<feature type="compositionally biased region" description="Basic and acidic residues" evidence="1">
    <location>
        <begin position="152"/>
        <end position="173"/>
    </location>
</feature>
<evidence type="ECO:0000313" key="3">
    <source>
        <dbReference type="Proteomes" id="UP000257109"/>
    </source>
</evidence>
<evidence type="ECO:0008006" key="4">
    <source>
        <dbReference type="Google" id="ProtNLM"/>
    </source>
</evidence>
<proteinExistence type="predicted"/>
<dbReference type="Proteomes" id="UP000257109">
    <property type="component" value="Unassembled WGS sequence"/>
</dbReference>
<feature type="region of interest" description="Disordered" evidence="1">
    <location>
        <begin position="145"/>
        <end position="184"/>
    </location>
</feature>
<comment type="caution">
    <text evidence="2">The sequence shown here is derived from an EMBL/GenBank/DDBJ whole genome shotgun (WGS) entry which is preliminary data.</text>
</comment>
<evidence type="ECO:0000313" key="2">
    <source>
        <dbReference type="EMBL" id="RDY00275.1"/>
    </source>
</evidence>
<accession>A0A371HC00</accession>
<reference evidence="2" key="1">
    <citation type="submission" date="2018-05" db="EMBL/GenBank/DDBJ databases">
        <title>Draft genome of Mucuna pruriens seed.</title>
        <authorList>
            <person name="Nnadi N.E."/>
            <person name="Vos R."/>
            <person name="Hasami M.H."/>
            <person name="Devisetty U.K."/>
            <person name="Aguiy J.C."/>
        </authorList>
    </citation>
    <scope>NUCLEOTIDE SEQUENCE [LARGE SCALE GENOMIC DNA]</scope>
    <source>
        <strain evidence="2">JCA_2017</strain>
    </source>
</reference>
<name>A0A371HC00_MUCPR</name>
<gene>
    <name evidence="2" type="ORF">CR513_16564</name>
</gene>
<sequence>MKVEQIFECFDFNKRMNIYLVTLEFSGYAFVWWNQVLCDIRRMRRPIVETWSKLKKDLRGRFMPSYYARYLYISYKEYHKEMELCLIRAQVEESQETTMARFLHGLNREIQDIAELHHYHSLEDLIHQTTKVELQLKRKITSRKPYLSSNWKGKEKERPRKDKSSKKGSEPLHGRKKEKAPPTP</sequence>
<evidence type="ECO:0000256" key="1">
    <source>
        <dbReference type="SAM" id="MobiDB-lite"/>
    </source>
</evidence>
<dbReference type="EMBL" id="QJKJ01003035">
    <property type="protein sequence ID" value="RDY00275.1"/>
    <property type="molecule type" value="Genomic_DNA"/>
</dbReference>
<dbReference type="PANTHER" id="PTHR35046:SF9">
    <property type="entry name" value="RNA-DIRECTED DNA POLYMERASE"/>
    <property type="match status" value="1"/>
</dbReference>
<feature type="non-terminal residue" evidence="2">
    <location>
        <position position="1"/>
    </location>
</feature>
<keyword evidence="3" id="KW-1185">Reference proteome</keyword>
<organism evidence="2 3">
    <name type="scientific">Mucuna pruriens</name>
    <name type="common">Velvet bean</name>
    <name type="synonym">Dolichos pruriens</name>
    <dbReference type="NCBI Taxonomy" id="157652"/>
    <lineage>
        <taxon>Eukaryota</taxon>
        <taxon>Viridiplantae</taxon>
        <taxon>Streptophyta</taxon>
        <taxon>Embryophyta</taxon>
        <taxon>Tracheophyta</taxon>
        <taxon>Spermatophyta</taxon>
        <taxon>Magnoliopsida</taxon>
        <taxon>eudicotyledons</taxon>
        <taxon>Gunneridae</taxon>
        <taxon>Pentapetalae</taxon>
        <taxon>rosids</taxon>
        <taxon>fabids</taxon>
        <taxon>Fabales</taxon>
        <taxon>Fabaceae</taxon>
        <taxon>Papilionoideae</taxon>
        <taxon>50 kb inversion clade</taxon>
        <taxon>NPAAA clade</taxon>
        <taxon>indigoferoid/millettioid clade</taxon>
        <taxon>Phaseoleae</taxon>
        <taxon>Mucuna</taxon>
    </lineage>
</organism>
<dbReference type="OrthoDB" id="1739763at2759"/>
<dbReference type="AlphaFoldDB" id="A0A371HC00"/>
<protein>
    <recommendedName>
        <fullName evidence="4">Retrotransposon gag domain-containing protein</fullName>
    </recommendedName>
</protein>
<dbReference type="PANTHER" id="PTHR35046">
    <property type="entry name" value="ZINC KNUCKLE (CCHC-TYPE) FAMILY PROTEIN"/>
    <property type="match status" value="1"/>
</dbReference>